<sequence length="86" mass="9640">MDMRALKSYNDDYGYLLAVIDILSKHAWIEPIKDKSGKSVATALSNILQRSNGRTPVVLQTDKGKEFIARKTLTALGKKNIQHRVV</sequence>
<keyword evidence="3" id="KW-1185">Reference proteome</keyword>
<dbReference type="EMBL" id="JBJJXI010000059">
    <property type="protein sequence ID" value="KAL3398433.1"/>
    <property type="molecule type" value="Genomic_DNA"/>
</dbReference>
<name>A0ABD2X0E1_9HYME</name>
<accession>A0ABD2X0E1</accession>
<dbReference type="SUPFAM" id="SSF53098">
    <property type="entry name" value="Ribonuclease H-like"/>
    <property type="match status" value="1"/>
</dbReference>
<dbReference type="InterPro" id="IPR001584">
    <property type="entry name" value="Integrase_cat-core"/>
</dbReference>
<reference evidence="2 3" key="1">
    <citation type="journal article" date="2024" name="bioRxiv">
        <title>A reference genome for Trichogramma kaykai: A tiny desert-dwelling parasitoid wasp with competing sex-ratio distorters.</title>
        <authorList>
            <person name="Culotta J."/>
            <person name="Lindsey A.R."/>
        </authorList>
    </citation>
    <scope>NUCLEOTIDE SEQUENCE [LARGE SCALE GENOMIC DNA]</scope>
    <source>
        <strain evidence="2 3">KSX58</strain>
    </source>
</reference>
<dbReference type="Pfam" id="PF00665">
    <property type="entry name" value="rve"/>
    <property type="match status" value="1"/>
</dbReference>
<evidence type="ECO:0000313" key="3">
    <source>
        <dbReference type="Proteomes" id="UP001627154"/>
    </source>
</evidence>
<evidence type="ECO:0000259" key="1">
    <source>
        <dbReference type="PROSITE" id="PS50994"/>
    </source>
</evidence>
<dbReference type="InterPro" id="IPR012337">
    <property type="entry name" value="RNaseH-like_sf"/>
</dbReference>
<dbReference type="PANTHER" id="PTHR46585">
    <property type="entry name" value="INTEGRASE CORE DOMAIN CONTAINING PROTEIN"/>
    <property type="match status" value="1"/>
</dbReference>
<dbReference type="AlphaFoldDB" id="A0ABD2X0E1"/>
<protein>
    <recommendedName>
        <fullName evidence="1">Integrase catalytic domain-containing protein</fullName>
    </recommendedName>
</protein>
<dbReference type="Proteomes" id="UP001627154">
    <property type="component" value="Unassembled WGS sequence"/>
</dbReference>
<comment type="caution">
    <text evidence="2">The sequence shown here is derived from an EMBL/GenBank/DDBJ whole genome shotgun (WGS) entry which is preliminary data.</text>
</comment>
<proteinExistence type="predicted"/>
<dbReference type="PANTHER" id="PTHR46585:SF1">
    <property type="entry name" value="CHROMO DOMAIN-CONTAINING PROTEIN"/>
    <property type="match status" value="1"/>
</dbReference>
<dbReference type="PROSITE" id="PS50994">
    <property type="entry name" value="INTEGRASE"/>
    <property type="match status" value="1"/>
</dbReference>
<evidence type="ECO:0000313" key="2">
    <source>
        <dbReference type="EMBL" id="KAL3398433.1"/>
    </source>
</evidence>
<gene>
    <name evidence="2" type="ORF">TKK_007594</name>
</gene>
<dbReference type="Gene3D" id="3.30.420.10">
    <property type="entry name" value="Ribonuclease H-like superfamily/Ribonuclease H"/>
    <property type="match status" value="1"/>
</dbReference>
<dbReference type="InterPro" id="IPR036397">
    <property type="entry name" value="RNaseH_sf"/>
</dbReference>
<feature type="domain" description="Integrase catalytic" evidence="1">
    <location>
        <begin position="1"/>
        <end position="86"/>
    </location>
</feature>
<organism evidence="2 3">
    <name type="scientific">Trichogramma kaykai</name>
    <dbReference type="NCBI Taxonomy" id="54128"/>
    <lineage>
        <taxon>Eukaryota</taxon>
        <taxon>Metazoa</taxon>
        <taxon>Ecdysozoa</taxon>
        <taxon>Arthropoda</taxon>
        <taxon>Hexapoda</taxon>
        <taxon>Insecta</taxon>
        <taxon>Pterygota</taxon>
        <taxon>Neoptera</taxon>
        <taxon>Endopterygota</taxon>
        <taxon>Hymenoptera</taxon>
        <taxon>Apocrita</taxon>
        <taxon>Proctotrupomorpha</taxon>
        <taxon>Chalcidoidea</taxon>
        <taxon>Trichogrammatidae</taxon>
        <taxon>Trichogramma</taxon>
    </lineage>
</organism>